<dbReference type="OrthoDB" id="7062088at2"/>
<keyword evidence="3" id="KW-0378">Hydrolase</keyword>
<sequence>MAKKKSKEKEMFHIAEWYGMPFLDLSDGDRLRLGKFKASGKMLDKKEMQRIVDLREKVKAGPLTPTEQKRLADLEARLASLQSTQMICPFRTDAPFPFCNKKGGVCSMRLYQEKPGGGIQPVTGKRAYIRGMCPVRYQEDNTVVQHIGQDLLGDPNPFQVGEVGFLESTGNLDSDPGQSVGNIDMVLAATNTPQGHPMQWAAVEVQAVYFSGKEMGKELTAIANDGGRLSMPKEGRRPDYRSSGPKRFMPQLQIKVPTLRRWGKKMAVVVDIAFFESMGKMREVPDVSNCDIVWYIVDFVQPTPGAAFALQVVDRRLTTLEHSIEGLTGGIPVAKGDFEASIEDKMIAGP</sequence>
<feature type="compositionally biased region" description="Basic and acidic residues" evidence="1">
    <location>
        <begin position="231"/>
        <end position="240"/>
    </location>
</feature>
<dbReference type="InterPro" id="IPR022009">
    <property type="entry name" value="Resctriction_endonuc_II_NotI"/>
</dbReference>
<keyword evidence="3" id="KW-0540">Nuclease</keyword>
<evidence type="ECO:0000313" key="3">
    <source>
        <dbReference type="EMBL" id="SFC83787.1"/>
    </source>
</evidence>
<protein>
    <submittedName>
        <fullName evidence="3">Restriction endonuclease NotI</fullName>
    </submittedName>
</protein>
<dbReference type="Proteomes" id="UP000231644">
    <property type="component" value="Unassembled WGS sequence"/>
</dbReference>
<feature type="region of interest" description="Disordered" evidence="1">
    <location>
        <begin position="225"/>
        <end position="246"/>
    </location>
</feature>
<evidence type="ECO:0000313" key="4">
    <source>
        <dbReference type="Proteomes" id="UP000231644"/>
    </source>
</evidence>
<gene>
    <name evidence="3" type="ORF">SAMN05421762_2382</name>
</gene>
<dbReference type="AlphaFoldDB" id="A0A1I1MED5"/>
<dbReference type="Pfam" id="PF12183">
    <property type="entry name" value="NotI"/>
    <property type="match status" value="1"/>
</dbReference>
<organism evidence="3 4">
    <name type="scientific">Pseudooceanicola nitratireducens</name>
    <dbReference type="NCBI Taxonomy" id="517719"/>
    <lineage>
        <taxon>Bacteria</taxon>
        <taxon>Pseudomonadati</taxon>
        <taxon>Pseudomonadota</taxon>
        <taxon>Alphaproteobacteria</taxon>
        <taxon>Rhodobacterales</taxon>
        <taxon>Paracoccaceae</taxon>
        <taxon>Pseudooceanicola</taxon>
    </lineage>
</organism>
<reference evidence="3 4" key="1">
    <citation type="submission" date="2016-10" db="EMBL/GenBank/DDBJ databases">
        <authorList>
            <person name="de Groot N.N."/>
        </authorList>
    </citation>
    <scope>NUCLEOTIDE SEQUENCE [LARGE SCALE GENOMIC DNA]</scope>
    <source>
        <strain evidence="3 4">DSM 29619</strain>
    </source>
</reference>
<proteinExistence type="predicted"/>
<feature type="domain" description="Restriction endonuclease type II NotI" evidence="2">
    <location>
        <begin position="74"/>
        <end position="310"/>
    </location>
</feature>
<dbReference type="EMBL" id="FOLX01000001">
    <property type="protein sequence ID" value="SFC83787.1"/>
    <property type="molecule type" value="Genomic_DNA"/>
</dbReference>
<evidence type="ECO:0000259" key="2">
    <source>
        <dbReference type="Pfam" id="PF12183"/>
    </source>
</evidence>
<dbReference type="GO" id="GO:0004519">
    <property type="term" value="F:endonuclease activity"/>
    <property type="evidence" value="ECO:0007669"/>
    <property type="project" value="UniProtKB-KW"/>
</dbReference>
<keyword evidence="4" id="KW-1185">Reference proteome</keyword>
<name>A0A1I1MED5_9RHOB</name>
<keyword evidence="3" id="KW-0255">Endonuclease</keyword>
<accession>A0A1I1MED5</accession>
<dbReference type="RefSeq" id="WP_093447803.1">
    <property type="nucleotide sequence ID" value="NZ_FNZG01000001.1"/>
</dbReference>
<evidence type="ECO:0000256" key="1">
    <source>
        <dbReference type="SAM" id="MobiDB-lite"/>
    </source>
</evidence>